<evidence type="ECO:0000313" key="1">
    <source>
        <dbReference type="EMBL" id="RVT39651.1"/>
    </source>
</evidence>
<protein>
    <submittedName>
        <fullName evidence="1">Tetratricopeptide repeat protein</fullName>
    </submittedName>
</protein>
<gene>
    <name evidence="1" type="ORF">ENE74_14950</name>
</gene>
<dbReference type="EMBL" id="RZUL01000006">
    <property type="protein sequence ID" value="RVT39651.1"/>
    <property type="molecule type" value="Genomic_DNA"/>
</dbReference>
<accession>A0A437J4P6</accession>
<dbReference type="Proteomes" id="UP000282977">
    <property type="component" value="Unassembled WGS sequence"/>
</dbReference>
<sequence>MGIGFHVIDGDGRLIGDEALDEADGELEELLDRYSEGNLSPAQYVGDLKAIVARHPDFIDGHLHLGQALAEAGRTGPALSAFMRAIAVGEAAMPSDFAGPLPWQDYRNRPFLRALHEAALTELQRKKRRSAIRLMERMMALDPDDGRGIRFLLGSQYLRVREPVKARFLLEAWADRYPPCAYDLGLLYFRENRFRDAATQLRRAFVANLYIAEMLCGHPDPKPLAIWHGSNFAEREVARHYVEDGAKLWSDTCDGLAFLHWLYHHPRVMAERAGILDCCERLNWEFDFQARSDILNHQEKLLGAMDDTLSDEIITRRSTRDERTVYPWWQL</sequence>
<dbReference type="InterPro" id="IPR011990">
    <property type="entry name" value="TPR-like_helical_dom_sf"/>
</dbReference>
<name>A0A437J4P6_9SPHN</name>
<dbReference type="OrthoDB" id="6399948at2"/>
<proteinExistence type="predicted"/>
<dbReference type="AlphaFoldDB" id="A0A437J4P6"/>
<dbReference type="RefSeq" id="WP_127691726.1">
    <property type="nucleotide sequence ID" value="NZ_RZUL01000006.1"/>
</dbReference>
<reference evidence="1 2" key="1">
    <citation type="submission" date="2019-01" db="EMBL/GenBank/DDBJ databases">
        <authorList>
            <person name="Chen W.-M."/>
        </authorList>
    </citation>
    <scope>NUCLEOTIDE SEQUENCE [LARGE SCALE GENOMIC DNA]</scope>
    <source>
        <strain evidence="1 2">TLA-22</strain>
    </source>
</reference>
<comment type="caution">
    <text evidence="1">The sequence shown here is derived from an EMBL/GenBank/DDBJ whole genome shotgun (WGS) entry which is preliminary data.</text>
</comment>
<dbReference type="Gene3D" id="1.25.40.10">
    <property type="entry name" value="Tetratricopeptide repeat domain"/>
    <property type="match status" value="1"/>
</dbReference>
<keyword evidence="2" id="KW-1185">Reference proteome</keyword>
<evidence type="ECO:0000313" key="2">
    <source>
        <dbReference type="Proteomes" id="UP000282977"/>
    </source>
</evidence>
<organism evidence="1 2">
    <name type="scientific">Sphingobium algorifonticola</name>
    <dbReference type="NCBI Taxonomy" id="2008318"/>
    <lineage>
        <taxon>Bacteria</taxon>
        <taxon>Pseudomonadati</taxon>
        <taxon>Pseudomonadota</taxon>
        <taxon>Alphaproteobacteria</taxon>
        <taxon>Sphingomonadales</taxon>
        <taxon>Sphingomonadaceae</taxon>
        <taxon>Sphingobium</taxon>
    </lineage>
</organism>
<dbReference type="SUPFAM" id="SSF48452">
    <property type="entry name" value="TPR-like"/>
    <property type="match status" value="1"/>
</dbReference>